<proteinExistence type="predicted"/>
<protein>
    <submittedName>
        <fullName evidence="1">Uncharacterized protein</fullName>
    </submittedName>
</protein>
<sequence>MDINVSFPLKCKLRQIVVVPAVKSLLASDDAIAKVGQKLQVRVLSVVGMLATSSEPDDPEDTFFRANLQTMIDPFVDENGIDEVSLADKQGKAGGKGQLYRALERNRHCYEMFQIRIANIHGSHPASDYSVEM</sequence>
<evidence type="ECO:0000313" key="2">
    <source>
        <dbReference type="Proteomes" id="UP000286415"/>
    </source>
</evidence>
<reference evidence="1 2" key="1">
    <citation type="journal article" date="2018" name="Biotechnol. Adv.">
        <title>Improved genomic resources and new bioinformatic workflow for the carcinogenic parasite Clonorchis sinensis: Biotechnological implications.</title>
        <authorList>
            <person name="Wang D."/>
            <person name="Korhonen P.K."/>
            <person name="Gasser R.B."/>
            <person name="Young N.D."/>
        </authorList>
    </citation>
    <scope>NUCLEOTIDE SEQUENCE [LARGE SCALE GENOMIC DNA]</scope>
    <source>
        <strain evidence="1">Cs-k2</strain>
    </source>
</reference>
<gene>
    <name evidence="1" type="ORF">CSKR_202733</name>
</gene>
<comment type="caution">
    <text evidence="1">The sequence shown here is derived from an EMBL/GenBank/DDBJ whole genome shotgun (WGS) entry which is preliminary data.</text>
</comment>
<dbReference type="Proteomes" id="UP000286415">
    <property type="component" value="Unassembled WGS sequence"/>
</dbReference>
<organism evidence="1 2">
    <name type="scientific">Clonorchis sinensis</name>
    <name type="common">Chinese liver fluke</name>
    <dbReference type="NCBI Taxonomy" id="79923"/>
    <lineage>
        <taxon>Eukaryota</taxon>
        <taxon>Metazoa</taxon>
        <taxon>Spiralia</taxon>
        <taxon>Lophotrochozoa</taxon>
        <taxon>Platyhelminthes</taxon>
        <taxon>Trematoda</taxon>
        <taxon>Digenea</taxon>
        <taxon>Opisthorchiida</taxon>
        <taxon>Opisthorchiata</taxon>
        <taxon>Opisthorchiidae</taxon>
        <taxon>Clonorchis</taxon>
    </lineage>
</organism>
<accession>A0A8T1M1U7</accession>
<name>A0A8T1M1U7_CLOSI</name>
<keyword evidence="2" id="KW-1185">Reference proteome</keyword>
<dbReference type="EMBL" id="NIRI02000056">
    <property type="protein sequence ID" value="KAG5443100.1"/>
    <property type="molecule type" value="Genomic_DNA"/>
</dbReference>
<evidence type="ECO:0000313" key="1">
    <source>
        <dbReference type="EMBL" id="KAG5443100.1"/>
    </source>
</evidence>
<dbReference type="AlphaFoldDB" id="A0A8T1M1U7"/>
<reference evidence="1 2" key="2">
    <citation type="journal article" date="2021" name="Genomics">
        <title>High-quality reference genome for Clonorchis sinensis.</title>
        <authorList>
            <person name="Young N.D."/>
            <person name="Stroehlein A.J."/>
            <person name="Kinkar L."/>
            <person name="Wang T."/>
            <person name="Sohn W.M."/>
            <person name="Chang B.C.H."/>
            <person name="Kaur P."/>
            <person name="Weisz D."/>
            <person name="Dudchenko O."/>
            <person name="Aiden E.L."/>
            <person name="Korhonen P.K."/>
            <person name="Gasser R.B."/>
        </authorList>
    </citation>
    <scope>NUCLEOTIDE SEQUENCE [LARGE SCALE GENOMIC DNA]</scope>
    <source>
        <strain evidence="1">Cs-k2</strain>
    </source>
</reference>